<dbReference type="EMBL" id="AZHX01002238">
    <property type="protein sequence ID" value="ETW96057.1"/>
    <property type="molecule type" value="Genomic_DNA"/>
</dbReference>
<sequence>MPQQAVQQDRIRPSTEGMQTSLEPLRQSQDRQHIETQLQEGEAVYVEGAGVIIVHPFLEELFRSLGLLQERAFYDQAAQYQAVHLLSYLTFGNDEIPEYDLLLPKLLCGLPWAEPLPPSGTLSTESCNACEELLSAVLNHWSALKSNSSAWLRQQFFLRQGKIERVDEHWKLSVERRPQDVLLDKLPWGVGLIHLPWMPGLLHVSY</sequence>
<dbReference type="InterPro" id="IPR045538">
    <property type="entry name" value="CIS_TMP"/>
</dbReference>
<feature type="region of interest" description="Disordered" evidence="1">
    <location>
        <begin position="1"/>
        <end position="30"/>
    </location>
</feature>
<dbReference type="Proteomes" id="UP000019140">
    <property type="component" value="Unassembled WGS sequence"/>
</dbReference>
<dbReference type="Pfam" id="PF19268">
    <property type="entry name" value="CIS_TMP"/>
    <property type="match status" value="1"/>
</dbReference>
<reference evidence="2 3" key="1">
    <citation type="journal article" date="2014" name="Nature">
        <title>An environmental bacterial taxon with a large and distinct metabolic repertoire.</title>
        <authorList>
            <person name="Wilson M.C."/>
            <person name="Mori T."/>
            <person name="Ruckert C."/>
            <person name="Uria A.R."/>
            <person name="Helf M.J."/>
            <person name="Takada K."/>
            <person name="Gernert C."/>
            <person name="Steffens U.A."/>
            <person name="Heycke N."/>
            <person name="Schmitt S."/>
            <person name="Rinke C."/>
            <person name="Helfrich E.J."/>
            <person name="Brachmann A.O."/>
            <person name="Gurgui C."/>
            <person name="Wakimoto T."/>
            <person name="Kracht M."/>
            <person name="Crusemann M."/>
            <person name="Hentschel U."/>
            <person name="Abe I."/>
            <person name="Matsunaga S."/>
            <person name="Kalinowski J."/>
            <person name="Takeyama H."/>
            <person name="Piel J."/>
        </authorList>
    </citation>
    <scope>NUCLEOTIDE SEQUENCE [LARGE SCALE GENOMIC DNA]</scope>
    <source>
        <strain evidence="3">TSY2</strain>
    </source>
</reference>
<evidence type="ECO:0000313" key="2">
    <source>
        <dbReference type="EMBL" id="ETW96057.1"/>
    </source>
</evidence>
<keyword evidence="3" id="KW-1185">Reference proteome</keyword>
<protein>
    <submittedName>
        <fullName evidence="2">Uncharacterized protein</fullName>
    </submittedName>
</protein>
<dbReference type="HOGENOM" id="CLU_127506_0_0_7"/>
<evidence type="ECO:0000256" key="1">
    <source>
        <dbReference type="SAM" id="MobiDB-lite"/>
    </source>
</evidence>
<name>W4LDI2_9BACT</name>
<dbReference type="AlphaFoldDB" id="W4LDI2"/>
<proteinExistence type="predicted"/>
<evidence type="ECO:0000313" key="3">
    <source>
        <dbReference type="Proteomes" id="UP000019140"/>
    </source>
</evidence>
<gene>
    <name evidence="2" type="ORF">ETSY2_47140</name>
</gene>
<comment type="caution">
    <text evidence="2">The sequence shown here is derived from an EMBL/GenBank/DDBJ whole genome shotgun (WGS) entry which is preliminary data.</text>
</comment>
<organism evidence="2 3">
    <name type="scientific">Candidatus Entotheonella gemina</name>
    <dbReference type="NCBI Taxonomy" id="1429439"/>
    <lineage>
        <taxon>Bacteria</taxon>
        <taxon>Pseudomonadati</taxon>
        <taxon>Nitrospinota/Tectimicrobiota group</taxon>
        <taxon>Candidatus Tectimicrobiota</taxon>
        <taxon>Candidatus Entotheonellia</taxon>
        <taxon>Candidatus Entotheonellales</taxon>
        <taxon>Candidatus Entotheonellaceae</taxon>
        <taxon>Candidatus Entotheonella</taxon>
    </lineage>
</organism>
<accession>W4LDI2</accession>